<keyword evidence="2 4" id="KW-1133">Transmembrane helix</keyword>
<evidence type="ECO:0000256" key="3">
    <source>
        <dbReference type="ARBA" id="ARBA00023136"/>
    </source>
</evidence>
<dbReference type="InterPro" id="IPR011701">
    <property type="entry name" value="MFS"/>
</dbReference>
<organism evidence="6 7">
    <name type="scientific">Photobacterium galatheae</name>
    <dbReference type="NCBI Taxonomy" id="1654360"/>
    <lineage>
        <taxon>Bacteria</taxon>
        <taxon>Pseudomonadati</taxon>
        <taxon>Pseudomonadota</taxon>
        <taxon>Gammaproteobacteria</taxon>
        <taxon>Vibrionales</taxon>
        <taxon>Vibrionaceae</taxon>
        <taxon>Photobacterium</taxon>
    </lineage>
</organism>
<dbReference type="SUPFAM" id="SSF103473">
    <property type="entry name" value="MFS general substrate transporter"/>
    <property type="match status" value="1"/>
</dbReference>
<proteinExistence type="predicted"/>
<dbReference type="InterPro" id="IPR053160">
    <property type="entry name" value="MFS_DHA3_Transporter"/>
</dbReference>
<dbReference type="PROSITE" id="PS50850">
    <property type="entry name" value="MFS"/>
    <property type="match status" value="1"/>
</dbReference>
<keyword evidence="3 4" id="KW-0472">Membrane</keyword>
<dbReference type="GO" id="GO:0022857">
    <property type="term" value="F:transmembrane transporter activity"/>
    <property type="evidence" value="ECO:0007669"/>
    <property type="project" value="InterPro"/>
</dbReference>
<keyword evidence="1 4" id="KW-0812">Transmembrane</keyword>
<feature type="transmembrane region" description="Helical" evidence="4">
    <location>
        <begin position="146"/>
        <end position="166"/>
    </location>
</feature>
<keyword evidence="7" id="KW-1185">Reference proteome</keyword>
<feature type="transmembrane region" description="Helical" evidence="4">
    <location>
        <begin position="21"/>
        <end position="39"/>
    </location>
</feature>
<name>A0A066RT51_9GAMM</name>
<feature type="transmembrane region" description="Helical" evidence="4">
    <location>
        <begin position="259"/>
        <end position="283"/>
    </location>
</feature>
<accession>A0A066RT51</accession>
<feature type="transmembrane region" description="Helical" evidence="4">
    <location>
        <begin position="378"/>
        <end position="397"/>
    </location>
</feature>
<reference evidence="6 7" key="1">
    <citation type="submission" date="2014-04" db="EMBL/GenBank/DDBJ databases">
        <title>Draft genome sequence of Photobacterium halotolerans S2753: a solonamide, ngercheumicin and holomycin producer.</title>
        <authorList>
            <person name="Machado H.R."/>
            <person name="Gram L."/>
        </authorList>
    </citation>
    <scope>NUCLEOTIDE SEQUENCE [LARGE SCALE GENOMIC DNA]</scope>
    <source>
        <strain evidence="6 7">S2753</strain>
    </source>
</reference>
<dbReference type="InterPro" id="IPR036259">
    <property type="entry name" value="MFS_trans_sf"/>
</dbReference>
<evidence type="ECO:0000313" key="7">
    <source>
        <dbReference type="Proteomes" id="UP000027192"/>
    </source>
</evidence>
<dbReference type="RefSeq" id="WP_036754974.1">
    <property type="nucleotide sequence ID" value="NZ_JAGSGC010000002.1"/>
</dbReference>
<evidence type="ECO:0000256" key="1">
    <source>
        <dbReference type="ARBA" id="ARBA00022692"/>
    </source>
</evidence>
<sequence>MNVLGTINSNNIKIKYYTLIGLYRFVVTMKFPILTLFLLGEGFSIVQIGMGYTIMSITVFCSDVPLGILADKINKKIVFILGILIESLSSILFKFSDRFEIMIIAFILWGIGISNFSGVLQGWVVNSSNKLKLQINQSKVFSNARVVSNLATFFGMVISAVITTKYGFDTVFYIMFAFLLFYALLSFLIIDYYSENKEDEVKHSKSEYMGFLFDKNFIFILFFNAVLGFVYSGYAVIWMPIFEIYINLEFGEGLVNNTVVYGLSYLVSGLSLIYIINISVSIIPDLTKRIFYLRALFSISFLLMGIFVDSTFLLVLFTFCMFIFGDLEYGSLSELNNSFFSDSNRVFGLSVLSSFERLLSSMGAFVITIIYESYSATPTLMIMGIVALFPLFLLPIFRKKNNQNLESIVNEKY</sequence>
<dbReference type="OrthoDB" id="9816124at2"/>
<evidence type="ECO:0000313" key="6">
    <source>
        <dbReference type="EMBL" id="KDM90563.1"/>
    </source>
</evidence>
<dbReference type="Pfam" id="PF07690">
    <property type="entry name" value="MFS_1"/>
    <property type="match status" value="1"/>
</dbReference>
<feature type="domain" description="Major facilitator superfamily (MFS) profile" evidence="5">
    <location>
        <begin position="1"/>
        <end position="402"/>
    </location>
</feature>
<dbReference type="Gene3D" id="1.20.1250.20">
    <property type="entry name" value="MFS general substrate transporter like domains"/>
    <property type="match status" value="1"/>
</dbReference>
<dbReference type="EMBL" id="JMIB01000031">
    <property type="protein sequence ID" value="KDM90563.1"/>
    <property type="molecule type" value="Genomic_DNA"/>
</dbReference>
<feature type="transmembrane region" description="Helical" evidence="4">
    <location>
        <begin position="172"/>
        <end position="194"/>
    </location>
</feature>
<evidence type="ECO:0000256" key="2">
    <source>
        <dbReference type="ARBA" id="ARBA00022989"/>
    </source>
</evidence>
<dbReference type="PANTHER" id="PTHR23530">
    <property type="entry name" value="TRANSPORT PROTEIN-RELATED"/>
    <property type="match status" value="1"/>
</dbReference>
<dbReference type="Proteomes" id="UP000027192">
    <property type="component" value="Unassembled WGS sequence"/>
</dbReference>
<gene>
    <name evidence="6" type="ORF">EA58_16725</name>
</gene>
<evidence type="ECO:0000259" key="5">
    <source>
        <dbReference type="PROSITE" id="PS50850"/>
    </source>
</evidence>
<dbReference type="STRING" id="1654360.EA58_16725"/>
<feature type="transmembrane region" description="Helical" evidence="4">
    <location>
        <begin position="295"/>
        <end position="325"/>
    </location>
</feature>
<protein>
    <recommendedName>
        <fullName evidence="5">Major facilitator superfamily (MFS) profile domain-containing protein</fullName>
    </recommendedName>
</protein>
<feature type="transmembrane region" description="Helical" evidence="4">
    <location>
        <begin position="215"/>
        <end position="239"/>
    </location>
</feature>
<evidence type="ECO:0000256" key="4">
    <source>
        <dbReference type="SAM" id="Phobius"/>
    </source>
</evidence>
<comment type="caution">
    <text evidence="6">The sequence shown here is derived from an EMBL/GenBank/DDBJ whole genome shotgun (WGS) entry which is preliminary data.</text>
</comment>
<dbReference type="InterPro" id="IPR020846">
    <property type="entry name" value="MFS_dom"/>
</dbReference>
<feature type="transmembrane region" description="Helical" evidence="4">
    <location>
        <begin position="45"/>
        <end position="70"/>
    </location>
</feature>
<feature type="transmembrane region" description="Helical" evidence="4">
    <location>
        <begin position="77"/>
        <end position="95"/>
    </location>
</feature>
<feature type="transmembrane region" description="Helical" evidence="4">
    <location>
        <begin position="101"/>
        <end position="125"/>
    </location>
</feature>
<dbReference type="AlphaFoldDB" id="A0A066RT51"/>
<dbReference type="PANTHER" id="PTHR23530:SF1">
    <property type="entry name" value="PERMEASE, MAJOR FACILITATOR SUPERFAMILY-RELATED"/>
    <property type="match status" value="1"/>
</dbReference>